<evidence type="ECO:0000313" key="2">
    <source>
        <dbReference type="EMBL" id="CAB4017564.1"/>
    </source>
</evidence>
<reference evidence="2" key="1">
    <citation type="submission" date="2020-04" db="EMBL/GenBank/DDBJ databases">
        <authorList>
            <person name="Alioto T."/>
            <person name="Alioto T."/>
            <person name="Gomez Garrido J."/>
        </authorList>
    </citation>
    <scope>NUCLEOTIDE SEQUENCE</scope>
    <source>
        <strain evidence="2">A484AB</strain>
    </source>
</reference>
<evidence type="ECO:0000256" key="1">
    <source>
        <dbReference type="ARBA" id="ARBA00022441"/>
    </source>
</evidence>
<name>A0A6S7IF49_PARCT</name>
<dbReference type="EMBL" id="CACRXK020009604">
    <property type="protein sequence ID" value="CAB4017564.1"/>
    <property type="molecule type" value="Genomic_DNA"/>
</dbReference>
<gene>
    <name evidence="2" type="ORF">PACLA_8A075919</name>
</gene>
<dbReference type="Gene3D" id="2.120.10.80">
    <property type="entry name" value="Kelch-type beta propeller"/>
    <property type="match status" value="1"/>
</dbReference>
<evidence type="ECO:0000313" key="3">
    <source>
        <dbReference type="Proteomes" id="UP001152795"/>
    </source>
</evidence>
<dbReference type="InterPro" id="IPR015915">
    <property type="entry name" value="Kelch-typ_b-propeller"/>
</dbReference>
<proteinExistence type="predicted"/>
<keyword evidence="3" id="KW-1185">Reference proteome</keyword>
<accession>A0A6S7IF49</accession>
<dbReference type="OrthoDB" id="7923847at2759"/>
<dbReference type="InterPro" id="IPR037293">
    <property type="entry name" value="Gal_Oxidase_central_sf"/>
</dbReference>
<dbReference type="AlphaFoldDB" id="A0A6S7IF49"/>
<dbReference type="SUPFAM" id="SSF117281">
    <property type="entry name" value="Kelch motif"/>
    <property type="match status" value="2"/>
</dbReference>
<dbReference type="Gene3D" id="2.130.10.80">
    <property type="entry name" value="Galactose oxidase/kelch, beta-propeller"/>
    <property type="match status" value="1"/>
</dbReference>
<comment type="caution">
    <text evidence="2">The sequence shown here is derived from an EMBL/GenBank/DDBJ whole genome shotgun (WGS) entry which is preliminary data.</text>
</comment>
<dbReference type="SMART" id="SM00612">
    <property type="entry name" value="Kelch"/>
    <property type="match status" value="4"/>
</dbReference>
<keyword evidence="1" id="KW-0880">Kelch repeat</keyword>
<dbReference type="Pfam" id="PF24681">
    <property type="entry name" value="Kelch_KLHDC2_KLHL20_DRC7"/>
    <property type="match status" value="1"/>
</dbReference>
<dbReference type="Proteomes" id="UP001152795">
    <property type="component" value="Unassembled WGS sequence"/>
</dbReference>
<sequence length="330" mass="37400">MDEVKVTMSQVLEKLNMLEQLNKPPSLTEEMLKTPREDILIAGGNISDGKSVEIFSWEKNRWFEVSPMNEQHRCASSFNYNDQLFIVGGQKIKTISTLDLNKLPLKWMKYPGELPYMSNGDQTVVYQHRIIHIGGFNRDQRRRSDMISELELNTSPVTMKKLCRMPEPRDSHGAEIVQDKVMIFGGENCHTGPLNSVLEFNIKKNKCKEMPPLPHPLTNMTTVCWRDQVVVLGGNQTLNYRAVNDAFTYDCKTGKVTAIPSMLEKRFGHSAVITGNTIVVMGGANEECEENLSSVEFFTMGGSTWEYLPAMNKTRIKAVAQILPSTRKYV</sequence>
<organism evidence="2 3">
    <name type="scientific">Paramuricea clavata</name>
    <name type="common">Red gorgonian</name>
    <name type="synonym">Violescent sea-whip</name>
    <dbReference type="NCBI Taxonomy" id="317549"/>
    <lineage>
        <taxon>Eukaryota</taxon>
        <taxon>Metazoa</taxon>
        <taxon>Cnidaria</taxon>
        <taxon>Anthozoa</taxon>
        <taxon>Octocorallia</taxon>
        <taxon>Malacalcyonacea</taxon>
        <taxon>Plexauridae</taxon>
        <taxon>Paramuricea</taxon>
    </lineage>
</organism>
<dbReference type="PANTHER" id="PTHR45632">
    <property type="entry name" value="LD33804P"/>
    <property type="match status" value="1"/>
</dbReference>
<dbReference type="InterPro" id="IPR006652">
    <property type="entry name" value="Kelch_1"/>
</dbReference>
<protein>
    <submittedName>
        <fullName evidence="2">Galactose oxidase</fullName>
    </submittedName>
</protein>